<organism evidence="2">
    <name type="scientific">Veillonella atypica</name>
    <dbReference type="NCBI Taxonomy" id="39777"/>
    <lineage>
        <taxon>Bacteria</taxon>
        <taxon>Bacillati</taxon>
        <taxon>Bacillota</taxon>
        <taxon>Negativicutes</taxon>
        <taxon>Veillonellales</taxon>
        <taxon>Veillonellaceae</taxon>
        <taxon>Veillonella</taxon>
    </lineage>
</organism>
<reference evidence="2" key="1">
    <citation type="submission" date="2019-11" db="EMBL/GenBank/DDBJ databases">
        <authorList>
            <person name="Feng L."/>
        </authorList>
    </citation>
    <scope>NUCLEOTIDE SEQUENCE</scope>
    <source>
        <strain evidence="2">VatypicaLFYP47</strain>
    </source>
</reference>
<name>A0A6N2ZY53_9FIRM</name>
<dbReference type="EMBL" id="CACRUN010000009">
    <property type="protein sequence ID" value="VYT82957.1"/>
    <property type="molecule type" value="Genomic_DNA"/>
</dbReference>
<gene>
    <name evidence="2" type="ORF">VALFYP47_00944</name>
</gene>
<proteinExistence type="predicted"/>
<sequence length="219" mass="25233">MLMKFKQLGIVKGILSIVIVIGILVGAGYGIYHKVTYKSTPEYSLKLIYEAIQSDDEASLKKFIDIDTLANRRYEKKLALYRKLINEGKETEILFPYKNRKVNLAELEPLLANDRFNNDIHTIFTGGDVDSLMKGESPNARFVEHILMLREVDRFKLISLETYKMSSEQISVVIVGLDTKDNNLKSLSLEMKQLSDGMWKIVWYDFASFGFPDLERDYN</sequence>
<accession>A0A6N2ZY53</accession>
<evidence type="ECO:0000256" key="1">
    <source>
        <dbReference type="SAM" id="Phobius"/>
    </source>
</evidence>
<keyword evidence="1" id="KW-1133">Transmembrane helix</keyword>
<keyword evidence="1" id="KW-0812">Transmembrane</keyword>
<keyword evidence="1" id="KW-0472">Membrane</keyword>
<evidence type="ECO:0000313" key="2">
    <source>
        <dbReference type="EMBL" id="VYT82957.1"/>
    </source>
</evidence>
<protein>
    <submittedName>
        <fullName evidence="2">Uncharacterized protein</fullName>
    </submittedName>
</protein>
<dbReference type="AlphaFoldDB" id="A0A6N2ZY53"/>
<feature type="transmembrane region" description="Helical" evidence="1">
    <location>
        <begin position="12"/>
        <end position="32"/>
    </location>
</feature>